<dbReference type="Proteomes" id="UP000886689">
    <property type="component" value="Unassembled WGS sequence"/>
</dbReference>
<protein>
    <submittedName>
        <fullName evidence="1">Uncharacterized protein</fullName>
    </submittedName>
</protein>
<gene>
    <name evidence="1" type="ORF">IPL58_01100</name>
</gene>
<dbReference type="AlphaFoldDB" id="A0A9D7PPB6"/>
<sequence>MFFPRAAPSTWANPLSLADANADTPLGAHASYLKETGAPLSLDEIVAAHAAGKFTAAT</sequence>
<accession>A0A9D7PPB6</accession>
<reference evidence="1" key="1">
    <citation type="submission" date="2020-10" db="EMBL/GenBank/DDBJ databases">
        <title>Connecting structure to function with the recovery of over 1000 high-quality activated sludge metagenome-assembled genomes encoding full-length rRNA genes using long-read sequencing.</title>
        <authorList>
            <person name="Singleton C.M."/>
            <person name="Petriglieri F."/>
            <person name="Kristensen J.M."/>
            <person name="Kirkegaard R.H."/>
            <person name="Michaelsen T.Y."/>
            <person name="Andersen M.H."/>
            <person name="Karst S.M."/>
            <person name="Dueholm M.S."/>
            <person name="Nielsen P.H."/>
            <person name="Albertsen M."/>
        </authorList>
    </citation>
    <scope>NUCLEOTIDE SEQUENCE</scope>
    <source>
        <strain evidence="1">Hirt_18-Q3-R61-65_BATAC.395</strain>
    </source>
</reference>
<name>A0A9D7PPB6_9PROT</name>
<evidence type="ECO:0000313" key="1">
    <source>
        <dbReference type="EMBL" id="MBK8522840.1"/>
    </source>
</evidence>
<comment type="caution">
    <text evidence="1">The sequence shown here is derived from an EMBL/GenBank/DDBJ whole genome shotgun (WGS) entry which is preliminary data.</text>
</comment>
<proteinExistence type="predicted"/>
<organism evidence="1 2">
    <name type="scientific">Candidatus Proximibacter danicus</name>
    <dbReference type="NCBI Taxonomy" id="2954365"/>
    <lineage>
        <taxon>Bacteria</taxon>
        <taxon>Pseudomonadati</taxon>
        <taxon>Pseudomonadota</taxon>
        <taxon>Betaproteobacteria</taxon>
        <taxon>Candidatus Proximibacter</taxon>
    </lineage>
</organism>
<evidence type="ECO:0000313" key="2">
    <source>
        <dbReference type="Proteomes" id="UP000886689"/>
    </source>
</evidence>
<dbReference type="EMBL" id="JADJUC010000001">
    <property type="protein sequence ID" value="MBK8522840.1"/>
    <property type="molecule type" value="Genomic_DNA"/>
</dbReference>